<dbReference type="Proteomes" id="UP000610558">
    <property type="component" value="Unassembled WGS sequence"/>
</dbReference>
<feature type="domain" description="UmuC" evidence="2">
    <location>
        <begin position="2"/>
        <end position="185"/>
    </location>
</feature>
<evidence type="ECO:0000313" key="3">
    <source>
        <dbReference type="EMBL" id="MBD2860345.1"/>
    </source>
</evidence>
<dbReference type="GO" id="GO:0009432">
    <property type="term" value="P:SOS response"/>
    <property type="evidence" value="ECO:0007669"/>
    <property type="project" value="TreeGrafter"/>
</dbReference>
<dbReference type="InterPro" id="IPR050116">
    <property type="entry name" value="DNA_polymerase-Y"/>
</dbReference>
<accession>A0A927GXB2</accession>
<dbReference type="GO" id="GO:0006281">
    <property type="term" value="P:DNA repair"/>
    <property type="evidence" value="ECO:0007669"/>
    <property type="project" value="InterPro"/>
</dbReference>
<dbReference type="PROSITE" id="PS50173">
    <property type="entry name" value="UMUC"/>
    <property type="match status" value="1"/>
</dbReference>
<organism evidence="3 4">
    <name type="scientific">Spongiibacter pelagi</name>
    <dbReference type="NCBI Taxonomy" id="2760804"/>
    <lineage>
        <taxon>Bacteria</taxon>
        <taxon>Pseudomonadati</taxon>
        <taxon>Pseudomonadota</taxon>
        <taxon>Gammaproteobacteria</taxon>
        <taxon>Cellvibrionales</taxon>
        <taxon>Spongiibacteraceae</taxon>
        <taxon>Spongiibacter</taxon>
    </lineage>
</organism>
<dbReference type="GO" id="GO:0042276">
    <property type="term" value="P:error-prone translesion synthesis"/>
    <property type="evidence" value="ECO:0007669"/>
    <property type="project" value="TreeGrafter"/>
</dbReference>
<dbReference type="PANTHER" id="PTHR11076:SF34">
    <property type="entry name" value="PROTEIN UMUC"/>
    <property type="match status" value="1"/>
</dbReference>
<dbReference type="Pfam" id="PF00817">
    <property type="entry name" value="IMS"/>
    <property type="match status" value="1"/>
</dbReference>
<proteinExistence type="inferred from homology"/>
<dbReference type="GO" id="GO:0005829">
    <property type="term" value="C:cytosol"/>
    <property type="evidence" value="ECO:0007669"/>
    <property type="project" value="TreeGrafter"/>
</dbReference>
<name>A0A927GXB2_9GAMM</name>
<keyword evidence="4" id="KW-1185">Reference proteome</keyword>
<evidence type="ECO:0000256" key="1">
    <source>
        <dbReference type="ARBA" id="ARBA00010945"/>
    </source>
</evidence>
<evidence type="ECO:0000313" key="4">
    <source>
        <dbReference type="Proteomes" id="UP000610558"/>
    </source>
</evidence>
<dbReference type="AlphaFoldDB" id="A0A927GXB2"/>
<dbReference type="Gene3D" id="3.30.70.270">
    <property type="match status" value="1"/>
</dbReference>
<dbReference type="EMBL" id="JACXLD010000034">
    <property type="protein sequence ID" value="MBD2860345.1"/>
    <property type="molecule type" value="Genomic_DNA"/>
</dbReference>
<dbReference type="InterPro" id="IPR043502">
    <property type="entry name" value="DNA/RNA_pol_sf"/>
</dbReference>
<comment type="similarity">
    <text evidence="1">Belongs to the DNA polymerase type-Y family.</text>
</comment>
<dbReference type="InterPro" id="IPR001126">
    <property type="entry name" value="UmuC"/>
</dbReference>
<gene>
    <name evidence="3" type="ORF">IB286_15225</name>
</gene>
<comment type="caution">
    <text evidence="3">The sequence shown here is derived from an EMBL/GenBank/DDBJ whole genome shotgun (WGS) entry which is preliminary data.</text>
</comment>
<dbReference type="PANTHER" id="PTHR11076">
    <property type="entry name" value="DNA REPAIR POLYMERASE UMUC / TRANSFERASE FAMILY MEMBER"/>
    <property type="match status" value="1"/>
</dbReference>
<protein>
    <recommendedName>
        <fullName evidence="2">UmuC domain-containing protein</fullName>
    </recommendedName>
</protein>
<dbReference type="InterPro" id="IPR043128">
    <property type="entry name" value="Rev_trsase/Diguanyl_cyclase"/>
</dbReference>
<dbReference type="GO" id="GO:0003887">
    <property type="term" value="F:DNA-directed DNA polymerase activity"/>
    <property type="evidence" value="ECO:0007669"/>
    <property type="project" value="TreeGrafter"/>
</dbReference>
<dbReference type="RefSeq" id="WP_190767007.1">
    <property type="nucleotide sequence ID" value="NZ_JACXLD010000034.1"/>
</dbReference>
<dbReference type="SUPFAM" id="SSF56672">
    <property type="entry name" value="DNA/RNA polymerases"/>
    <property type="match status" value="1"/>
</dbReference>
<reference evidence="3" key="1">
    <citation type="submission" date="2020-09" db="EMBL/GenBank/DDBJ databases">
        <authorList>
            <person name="Yoon J.-W."/>
        </authorList>
    </citation>
    <scope>NUCLEOTIDE SEQUENCE</scope>
    <source>
        <strain evidence="3">KMU-158</strain>
    </source>
</reference>
<evidence type="ECO:0000259" key="2">
    <source>
        <dbReference type="PROSITE" id="PS50173"/>
    </source>
</evidence>
<dbReference type="Gene3D" id="3.40.1170.60">
    <property type="match status" value="1"/>
</dbReference>
<sequence length="204" mass="23139">MFALVDCNSFYASCEQVFRPDLRGKPVVVLSNNDGFVVARSKEAKELGVPDLTLYFKVEPLLKKHKVAVFSSNYPLYGDMSAKVMNLLKTYSPHVEVYSIDEMFIQFMGMPPDLKPLGQSIKQRIWKETRLPVCVGMAKSKTLAKAANHAAKKVPALNGVCQIEREEQRLWVLKRMPVDKVWGIGRRLKAHLEDMNIHTVFGDN</sequence>